<gene>
    <name evidence="2" type="ORF">ACFFTR_09960</name>
</gene>
<evidence type="ECO:0000313" key="2">
    <source>
        <dbReference type="EMBL" id="MFB9443408.1"/>
    </source>
</evidence>
<feature type="compositionally biased region" description="Basic and acidic residues" evidence="1">
    <location>
        <begin position="7"/>
        <end position="17"/>
    </location>
</feature>
<comment type="caution">
    <text evidence="2">The sequence shown here is derived from an EMBL/GenBank/DDBJ whole genome shotgun (WGS) entry which is preliminary data.</text>
</comment>
<dbReference type="Proteomes" id="UP001589608">
    <property type="component" value="Unassembled WGS sequence"/>
</dbReference>
<evidence type="ECO:0000256" key="1">
    <source>
        <dbReference type="SAM" id="MobiDB-lite"/>
    </source>
</evidence>
<dbReference type="RefSeq" id="WP_223103497.1">
    <property type="nucleotide sequence ID" value="NZ_CP061913.1"/>
</dbReference>
<evidence type="ECO:0000313" key="3">
    <source>
        <dbReference type="Proteomes" id="UP001589608"/>
    </source>
</evidence>
<sequence>MVDVADEIPRGLHEPSPLDHGANGLRQRDQGPEIVAFRLQRITKDRYCFVQAVIVRQQ</sequence>
<feature type="region of interest" description="Disordered" evidence="1">
    <location>
        <begin position="1"/>
        <end position="27"/>
    </location>
</feature>
<keyword evidence="3" id="KW-1185">Reference proteome</keyword>
<protein>
    <submittedName>
        <fullName evidence="2">Uncharacterized protein</fullName>
    </submittedName>
</protein>
<proteinExistence type="predicted"/>
<name>A0ABV5M3J0_9ACTN</name>
<organism evidence="2 3">
    <name type="scientific">Dactylosporangium vinaceum</name>
    <dbReference type="NCBI Taxonomy" id="53362"/>
    <lineage>
        <taxon>Bacteria</taxon>
        <taxon>Bacillati</taxon>
        <taxon>Actinomycetota</taxon>
        <taxon>Actinomycetes</taxon>
        <taxon>Micromonosporales</taxon>
        <taxon>Micromonosporaceae</taxon>
        <taxon>Dactylosporangium</taxon>
    </lineage>
</organism>
<accession>A0ABV5M3J0</accession>
<reference evidence="2 3" key="1">
    <citation type="submission" date="2024-09" db="EMBL/GenBank/DDBJ databases">
        <authorList>
            <person name="Sun Q."/>
            <person name="Mori K."/>
        </authorList>
    </citation>
    <scope>NUCLEOTIDE SEQUENCE [LARGE SCALE GENOMIC DNA]</scope>
    <source>
        <strain evidence="2 3">JCM 3307</strain>
    </source>
</reference>
<dbReference type="EMBL" id="JBHMCA010000020">
    <property type="protein sequence ID" value="MFB9443408.1"/>
    <property type="molecule type" value="Genomic_DNA"/>
</dbReference>